<reference evidence="2" key="2">
    <citation type="journal article" date="2024" name="Nature">
        <title>Anoxygenic phototroph of the Chloroflexota uses a type I reaction centre.</title>
        <authorList>
            <person name="Tsuji J.M."/>
            <person name="Shaw N.A."/>
            <person name="Nagashima S."/>
            <person name="Venkiteswaran J.J."/>
            <person name="Schiff S.L."/>
            <person name="Watanabe T."/>
            <person name="Fukui M."/>
            <person name="Hanada S."/>
            <person name="Tank M."/>
            <person name="Neufeld J.D."/>
        </authorList>
    </citation>
    <scope>NUCLEOTIDE SEQUENCE</scope>
    <source>
        <strain evidence="2">L227-S17</strain>
    </source>
</reference>
<dbReference type="RefSeq" id="WP_341469791.1">
    <property type="nucleotide sequence ID" value="NZ_CP128399.1"/>
</dbReference>
<dbReference type="AlphaFoldDB" id="A0A8T7M1L4"/>
<evidence type="ECO:0000313" key="2">
    <source>
        <dbReference type="EMBL" id="WJW67899.1"/>
    </source>
</evidence>
<proteinExistence type="predicted"/>
<dbReference type="Pfam" id="PF13376">
    <property type="entry name" value="OmdA"/>
    <property type="match status" value="1"/>
</dbReference>
<sequence>MDTIFFQTEAEFREWLEQQHAQMQELWVGFYKKSTAKPGISYGQAVDQALCFGWIDGIRKTIDVESYMIRFTPRKPRSIWSAVNLKRAGELVELGLMHASGLKTYQERDPDKAQLYSYENDKRALVDSYEAQFRENPAAWDFFQAQPPYYKKVASFWVMSAKKEETRLKRLATLIEDSAQGRRLAQVTYQAAKNATSENGEDSR</sequence>
<dbReference type="EMBL" id="JACATZ010000001">
    <property type="protein sequence ID" value="NWJ46039.1"/>
    <property type="molecule type" value="Genomic_DNA"/>
</dbReference>
<dbReference type="Proteomes" id="UP001431572">
    <property type="component" value="Chromosome 1"/>
</dbReference>
<dbReference type="Proteomes" id="UP000521676">
    <property type="component" value="Unassembled WGS sequence"/>
</dbReference>
<dbReference type="EMBL" id="CP128399">
    <property type="protein sequence ID" value="WJW67899.1"/>
    <property type="molecule type" value="Genomic_DNA"/>
</dbReference>
<reference evidence="1 3" key="1">
    <citation type="submission" date="2020-06" db="EMBL/GenBank/DDBJ databases">
        <title>Anoxygenic phototrophic Chloroflexota member uses a Type I reaction center.</title>
        <authorList>
            <person name="Tsuji J.M."/>
            <person name="Shaw N.A."/>
            <person name="Nagashima S."/>
            <person name="Venkiteswaran J."/>
            <person name="Schiff S.L."/>
            <person name="Hanada S."/>
            <person name="Tank M."/>
            <person name="Neufeld J.D."/>
        </authorList>
    </citation>
    <scope>NUCLEOTIDE SEQUENCE [LARGE SCALE GENOMIC DNA]</scope>
    <source>
        <strain evidence="1">L227-S17</strain>
    </source>
</reference>
<accession>A0A8T7M1L4</accession>
<name>A0A8T7M1L4_9CHLR</name>
<evidence type="ECO:0000313" key="4">
    <source>
        <dbReference type="Proteomes" id="UP001431572"/>
    </source>
</evidence>
<protein>
    <submittedName>
        <fullName evidence="1">YdeI/OmpD-associated family protein</fullName>
    </submittedName>
</protein>
<gene>
    <name evidence="1" type="ORF">HXX08_09195</name>
    <name evidence="2" type="ORF">OZ401_001183</name>
</gene>
<organism evidence="1 3">
    <name type="scientific">Candidatus Chlorohelix allophototropha</name>
    <dbReference type="NCBI Taxonomy" id="3003348"/>
    <lineage>
        <taxon>Bacteria</taxon>
        <taxon>Bacillati</taxon>
        <taxon>Chloroflexota</taxon>
        <taxon>Chloroflexia</taxon>
        <taxon>Candidatus Chloroheliales</taxon>
        <taxon>Candidatus Chloroheliaceae</taxon>
        <taxon>Candidatus Chlorohelix</taxon>
    </lineage>
</organism>
<evidence type="ECO:0000313" key="1">
    <source>
        <dbReference type="EMBL" id="NWJ46039.1"/>
    </source>
</evidence>
<evidence type="ECO:0000313" key="3">
    <source>
        <dbReference type="Proteomes" id="UP000521676"/>
    </source>
</evidence>
<keyword evidence="4" id="KW-1185">Reference proteome</keyword>